<evidence type="ECO:0000313" key="1">
    <source>
        <dbReference type="EMBL" id="KAK5818119.1"/>
    </source>
</evidence>
<gene>
    <name evidence="1" type="ORF">PVK06_023050</name>
</gene>
<comment type="caution">
    <text evidence="1">The sequence shown here is derived from an EMBL/GenBank/DDBJ whole genome shotgun (WGS) entry which is preliminary data.</text>
</comment>
<keyword evidence="2" id="KW-1185">Reference proteome</keyword>
<accession>A0ABR0PA10</accession>
<organism evidence="1 2">
    <name type="scientific">Gossypium arboreum</name>
    <name type="common">Tree cotton</name>
    <name type="synonym">Gossypium nanking</name>
    <dbReference type="NCBI Taxonomy" id="29729"/>
    <lineage>
        <taxon>Eukaryota</taxon>
        <taxon>Viridiplantae</taxon>
        <taxon>Streptophyta</taxon>
        <taxon>Embryophyta</taxon>
        <taxon>Tracheophyta</taxon>
        <taxon>Spermatophyta</taxon>
        <taxon>Magnoliopsida</taxon>
        <taxon>eudicotyledons</taxon>
        <taxon>Gunneridae</taxon>
        <taxon>Pentapetalae</taxon>
        <taxon>rosids</taxon>
        <taxon>malvids</taxon>
        <taxon>Malvales</taxon>
        <taxon>Malvaceae</taxon>
        <taxon>Malvoideae</taxon>
        <taxon>Gossypium</taxon>
    </lineage>
</organism>
<name>A0ABR0PA10_GOSAR</name>
<protein>
    <submittedName>
        <fullName evidence="1">Uncharacterized protein</fullName>
    </submittedName>
</protein>
<dbReference type="EMBL" id="JARKNE010000007">
    <property type="protein sequence ID" value="KAK5818119.1"/>
    <property type="molecule type" value="Genomic_DNA"/>
</dbReference>
<sequence length="251" mass="28773">MSLIDPDVAHVAEFSEYPEILLAHRLAVNFDLEELFVGQKFKSKEECVFAIKRYSMNISVDYKVTVSKPTLYIRECWKSVEDYNWRMWVIRIFVGPHTCTSTRMTEDHQKLDSKTICTCIMAMVKDMLTIKVSVLIAKMQVSYLDTKNGSAISHPDGGGTLYAKVNLNIEQFFDDVYTLECTLRVWEKEFPILPDLSTWKVPLTTFELVPGRGLLRNSIGRPQSSKIRDKMDIREKSDGKCCGLCRLAGHN</sequence>
<reference evidence="1 2" key="1">
    <citation type="submission" date="2023-03" db="EMBL/GenBank/DDBJ databases">
        <title>WGS of Gossypium arboreum.</title>
        <authorList>
            <person name="Yu D."/>
        </authorList>
    </citation>
    <scope>NUCLEOTIDE SEQUENCE [LARGE SCALE GENOMIC DNA]</scope>
    <source>
        <tissue evidence="1">Leaf</tissue>
    </source>
</reference>
<dbReference type="Proteomes" id="UP001358586">
    <property type="component" value="Chromosome 7"/>
</dbReference>
<evidence type="ECO:0000313" key="2">
    <source>
        <dbReference type="Proteomes" id="UP001358586"/>
    </source>
</evidence>
<proteinExistence type="predicted"/>